<dbReference type="InterPro" id="IPR051916">
    <property type="entry name" value="GPI-anchor_lipid_remodeler"/>
</dbReference>
<dbReference type="EMBL" id="QPMK01000002">
    <property type="protein sequence ID" value="RDD67887.1"/>
    <property type="molecule type" value="Genomic_DNA"/>
</dbReference>
<feature type="domain" description="Endonuclease/exonuclease/phosphatase" evidence="1">
    <location>
        <begin position="11"/>
        <end position="225"/>
    </location>
</feature>
<dbReference type="GO" id="GO:0016020">
    <property type="term" value="C:membrane"/>
    <property type="evidence" value="ECO:0007669"/>
    <property type="project" value="GOC"/>
</dbReference>
<sequence>MSRAPDGLRVASYNIRKAVGTDRRRNPHRILQVISELDADIVVLQEADRRMGARPSVLSTDEIRTQTGLVALPVSVAGPSLGWHGNALLTRPEIEMSDLRRIDLPGLEPRGAVVADLHTSDARLRVVGAHLGLLRASRRRQVSALIETLGTMEPLPTLVAGDLNEWSLKVGLGRMSRHFTLHAPGKSFHANLPLGALDRIALDRHMIRKAAGVLDTPITRRASDHLPIWIDIHVGPGPDGRRDTGQG</sequence>
<gene>
    <name evidence="2" type="ORF">DU478_02575</name>
</gene>
<proteinExistence type="predicted"/>
<dbReference type="AlphaFoldDB" id="A0A369TUQ2"/>
<keyword evidence="3" id="KW-1185">Reference proteome</keyword>
<name>A0A369TUQ2_9RHOB</name>
<dbReference type="SUPFAM" id="SSF56219">
    <property type="entry name" value="DNase I-like"/>
    <property type="match status" value="1"/>
</dbReference>
<evidence type="ECO:0000259" key="1">
    <source>
        <dbReference type="Pfam" id="PF03372"/>
    </source>
</evidence>
<dbReference type="InterPro" id="IPR005135">
    <property type="entry name" value="Endo/exonuclease/phosphatase"/>
</dbReference>
<comment type="caution">
    <text evidence="2">The sequence shown here is derived from an EMBL/GenBank/DDBJ whole genome shotgun (WGS) entry which is preliminary data.</text>
</comment>
<dbReference type="Pfam" id="PF03372">
    <property type="entry name" value="Exo_endo_phos"/>
    <property type="match status" value="1"/>
</dbReference>
<organism evidence="2 3">
    <name type="scientific">Thalassococcus profundi</name>
    <dbReference type="NCBI Taxonomy" id="2282382"/>
    <lineage>
        <taxon>Bacteria</taxon>
        <taxon>Pseudomonadati</taxon>
        <taxon>Pseudomonadota</taxon>
        <taxon>Alphaproteobacteria</taxon>
        <taxon>Rhodobacterales</taxon>
        <taxon>Roseobacteraceae</taxon>
        <taxon>Thalassococcus</taxon>
    </lineage>
</organism>
<dbReference type="PANTHER" id="PTHR14859:SF15">
    <property type="entry name" value="ENDONUCLEASE_EXONUCLEASE_PHOSPHATASE DOMAIN-CONTAINING PROTEIN"/>
    <property type="match status" value="1"/>
</dbReference>
<dbReference type="Proteomes" id="UP000253977">
    <property type="component" value="Unassembled WGS sequence"/>
</dbReference>
<dbReference type="OrthoDB" id="9813425at2"/>
<reference evidence="2 3" key="1">
    <citation type="submission" date="2018-07" db="EMBL/GenBank/DDBJ databases">
        <title>Thalassococcus profundi sp. nov., a marine bacterium isolated from deep seawater of Okinawa Trough.</title>
        <authorList>
            <person name="Yu M."/>
        </authorList>
    </citation>
    <scope>NUCLEOTIDE SEQUENCE [LARGE SCALE GENOMIC DNA]</scope>
    <source>
        <strain evidence="2 3">WRAS1</strain>
    </source>
</reference>
<evidence type="ECO:0000313" key="2">
    <source>
        <dbReference type="EMBL" id="RDD67887.1"/>
    </source>
</evidence>
<dbReference type="GO" id="GO:0016787">
    <property type="term" value="F:hydrolase activity"/>
    <property type="evidence" value="ECO:0007669"/>
    <property type="project" value="UniProtKB-KW"/>
</dbReference>
<dbReference type="Gene3D" id="3.60.10.10">
    <property type="entry name" value="Endonuclease/exonuclease/phosphatase"/>
    <property type="match status" value="1"/>
</dbReference>
<dbReference type="PANTHER" id="PTHR14859">
    <property type="entry name" value="CALCOFLUOR WHITE HYPERSENSITIVE PROTEIN PRECURSOR"/>
    <property type="match status" value="1"/>
</dbReference>
<evidence type="ECO:0000313" key="3">
    <source>
        <dbReference type="Proteomes" id="UP000253977"/>
    </source>
</evidence>
<protein>
    <submittedName>
        <fullName evidence="2">Metal-dependent hydrolase</fullName>
    </submittedName>
</protein>
<dbReference type="GO" id="GO:0006506">
    <property type="term" value="P:GPI anchor biosynthetic process"/>
    <property type="evidence" value="ECO:0007669"/>
    <property type="project" value="TreeGrafter"/>
</dbReference>
<accession>A0A369TUQ2</accession>
<dbReference type="InterPro" id="IPR036691">
    <property type="entry name" value="Endo/exonu/phosph_ase_sf"/>
</dbReference>
<dbReference type="RefSeq" id="WP_114509699.1">
    <property type="nucleotide sequence ID" value="NZ_QPMK01000002.1"/>
</dbReference>
<keyword evidence="2" id="KW-0378">Hydrolase</keyword>